<dbReference type="SUPFAM" id="SSF53335">
    <property type="entry name" value="S-adenosyl-L-methionine-dependent methyltransferases"/>
    <property type="match status" value="1"/>
</dbReference>
<keyword evidence="1" id="KW-0489">Methyltransferase</keyword>
<dbReference type="PANTHER" id="PTHR43464:SF92">
    <property type="entry name" value="SLR1071 PROTEIN"/>
    <property type="match status" value="1"/>
</dbReference>
<dbReference type="Proteomes" id="UP001404104">
    <property type="component" value="Unassembled WGS sequence"/>
</dbReference>
<accession>A0ABU9XNN2</accession>
<dbReference type="EMBL" id="JBDIMF010000001">
    <property type="protein sequence ID" value="MEN2785439.1"/>
    <property type="molecule type" value="Genomic_DNA"/>
</dbReference>
<evidence type="ECO:0000313" key="2">
    <source>
        <dbReference type="Proteomes" id="UP001404104"/>
    </source>
</evidence>
<sequence>MTHTFETTRLDAQPGWPESWRVSQHHDDVEIWGRKSNPGYTRMYHQRRDRVLSALRSVAAPGARVLDLAAAQGNFSLAAAAMGYDVTWNDLRADLIDYVKLKSPLAARLHFHPGNIFDVSDDVAGTFDVALALEVVEHVAHPDAFLAQLAKVVRPGGHIIISTPNGGYFLNTLPRFSDCPDAAIFEDQQFKPDSDGHIFLLHQDEIAALSARAGLELVRHEMFTTPLSAGHAKTRHLLPFLPAAVIEAAERLTTLLPLAARRKLSSASITLLRRPA</sequence>
<reference evidence="1 2" key="1">
    <citation type="submission" date="2024-05" db="EMBL/GenBank/DDBJ databases">
        <authorList>
            <person name="Liu Q."/>
            <person name="Xin Y.-H."/>
        </authorList>
    </citation>
    <scope>NUCLEOTIDE SEQUENCE [LARGE SCALE GENOMIC DNA]</scope>
    <source>
        <strain evidence="1 2">CGMCC 1.15349</strain>
    </source>
</reference>
<dbReference type="GO" id="GO:0008168">
    <property type="term" value="F:methyltransferase activity"/>
    <property type="evidence" value="ECO:0007669"/>
    <property type="project" value="UniProtKB-KW"/>
</dbReference>
<dbReference type="RefSeq" id="WP_345862922.1">
    <property type="nucleotide sequence ID" value="NZ_JBDIMF010000001.1"/>
</dbReference>
<dbReference type="Pfam" id="PF13489">
    <property type="entry name" value="Methyltransf_23"/>
    <property type="match status" value="1"/>
</dbReference>
<dbReference type="Gene3D" id="3.40.50.150">
    <property type="entry name" value="Vaccinia Virus protein VP39"/>
    <property type="match status" value="1"/>
</dbReference>
<keyword evidence="2" id="KW-1185">Reference proteome</keyword>
<gene>
    <name evidence="1" type="ORF">ABC969_03270</name>
</gene>
<dbReference type="PANTHER" id="PTHR43464">
    <property type="entry name" value="METHYLTRANSFERASE"/>
    <property type="match status" value="1"/>
</dbReference>
<keyword evidence="1" id="KW-0808">Transferase</keyword>
<protein>
    <submittedName>
        <fullName evidence="1">Methyltransferase domain-containing protein</fullName>
    </submittedName>
</protein>
<comment type="caution">
    <text evidence="1">The sequence shown here is derived from an EMBL/GenBank/DDBJ whole genome shotgun (WGS) entry which is preliminary data.</text>
</comment>
<proteinExistence type="predicted"/>
<dbReference type="InterPro" id="IPR029063">
    <property type="entry name" value="SAM-dependent_MTases_sf"/>
</dbReference>
<evidence type="ECO:0000313" key="1">
    <source>
        <dbReference type="EMBL" id="MEN2785439.1"/>
    </source>
</evidence>
<dbReference type="GO" id="GO:0032259">
    <property type="term" value="P:methylation"/>
    <property type="evidence" value="ECO:0007669"/>
    <property type="project" value="UniProtKB-KW"/>
</dbReference>
<name>A0ABU9XNN2_9SPHN</name>
<organism evidence="1 2">
    <name type="scientific">Sphingomonas qilianensis</name>
    <dbReference type="NCBI Taxonomy" id="1736690"/>
    <lineage>
        <taxon>Bacteria</taxon>
        <taxon>Pseudomonadati</taxon>
        <taxon>Pseudomonadota</taxon>
        <taxon>Alphaproteobacteria</taxon>
        <taxon>Sphingomonadales</taxon>
        <taxon>Sphingomonadaceae</taxon>
        <taxon>Sphingomonas</taxon>
    </lineage>
</organism>
<dbReference type="CDD" id="cd02440">
    <property type="entry name" value="AdoMet_MTases"/>
    <property type="match status" value="1"/>
</dbReference>